<proteinExistence type="predicted"/>
<organism evidence="2 3">
    <name type="scientific">Caldibacillus debilis</name>
    <dbReference type="NCBI Taxonomy" id="301148"/>
    <lineage>
        <taxon>Bacteria</taxon>
        <taxon>Bacillati</taxon>
        <taxon>Bacillota</taxon>
        <taxon>Bacilli</taxon>
        <taxon>Bacillales</taxon>
        <taxon>Bacillaceae</taxon>
        <taxon>Caldibacillus</taxon>
    </lineage>
</organism>
<dbReference type="AlphaFoldDB" id="A0A3E0K3I0"/>
<feature type="compositionally biased region" description="Basic and acidic residues" evidence="1">
    <location>
        <begin position="33"/>
        <end position="46"/>
    </location>
</feature>
<name>A0A3E0K3I0_9BACI</name>
<evidence type="ECO:0000313" key="2">
    <source>
        <dbReference type="EMBL" id="REJ28062.1"/>
    </source>
</evidence>
<reference evidence="2 3" key="1">
    <citation type="submission" date="2018-03" db="EMBL/GenBank/DDBJ databases">
        <authorList>
            <person name="Keele B.F."/>
        </authorList>
    </citation>
    <scope>NUCLEOTIDE SEQUENCE [LARGE SCALE GENOMIC DNA]</scope>
    <source>
        <strain evidence="2">ZCTH4_d</strain>
    </source>
</reference>
<accession>A0A3E0K3I0</accession>
<evidence type="ECO:0000313" key="3">
    <source>
        <dbReference type="Proteomes" id="UP000257014"/>
    </source>
</evidence>
<protein>
    <submittedName>
        <fullName evidence="2">Uncharacterized protein</fullName>
    </submittedName>
</protein>
<dbReference type="Proteomes" id="UP000257014">
    <property type="component" value="Unassembled WGS sequence"/>
</dbReference>
<comment type="caution">
    <text evidence="2">The sequence shown here is derived from an EMBL/GenBank/DDBJ whole genome shotgun (WGS) entry which is preliminary data.</text>
</comment>
<sequence>MKIRPAASDGDGWMQTVDKRSANAFAGQPAGDGGRKRDPEDGREIPRISGPADAGSGSGGKRPTPGVKRNQWENSADYDMMI</sequence>
<feature type="region of interest" description="Disordered" evidence="1">
    <location>
        <begin position="1"/>
        <end position="82"/>
    </location>
</feature>
<dbReference type="EMBL" id="QEWE01000018">
    <property type="protein sequence ID" value="REJ28062.1"/>
    <property type="molecule type" value="Genomic_DNA"/>
</dbReference>
<evidence type="ECO:0000256" key="1">
    <source>
        <dbReference type="SAM" id="MobiDB-lite"/>
    </source>
</evidence>
<gene>
    <name evidence="2" type="ORF">C6P37_09450</name>
</gene>